<accession>A0ABR3JJP9</accession>
<dbReference type="Proteomes" id="UP001556367">
    <property type="component" value="Unassembled WGS sequence"/>
</dbReference>
<keyword evidence="1" id="KW-1133">Transmembrane helix</keyword>
<keyword evidence="1" id="KW-0472">Membrane</keyword>
<evidence type="ECO:0000313" key="3">
    <source>
        <dbReference type="Proteomes" id="UP001556367"/>
    </source>
</evidence>
<organism evidence="2 3">
    <name type="scientific">Hohenbuehelia grisea</name>
    <dbReference type="NCBI Taxonomy" id="104357"/>
    <lineage>
        <taxon>Eukaryota</taxon>
        <taxon>Fungi</taxon>
        <taxon>Dikarya</taxon>
        <taxon>Basidiomycota</taxon>
        <taxon>Agaricomycotina</taxon>
        <taxon>Agaricomycetes</taxon>
        <taxon>Agaricomycetidae</taxon>
        <taxon>Agaricales</taxon>
        <taxon>Pleurotineae</taxon>
        <taxon>Pleurotaceae</taxon>
        <taxon>Hohenbuehelia</taxon>
    </lineage>
</organism>
<gene>
    <name evidence="2" type="ORF">HGRIS_001624</name>
</gene>
<proteinExistence type="predicted"/>
<protein>
    <submittedName>
        <fullName evidence="2">Uncharacterized protein</fullName>
    </submittedName>
</protein>
<feature type="transmembrane region" description="Helical" evidence="1">
    <location>
        <begin position="40"/>
        <end position="68"/>
    </location>
</feature>
<reference evidence="3" key="1">
    <citation type="submission" date="2024-06" db="EMBL/GenBank/DDBJ databases">
        <title>Multi-omics analyses provide insights into the biosynthesis of the anticancer antibiotic pleurotin in Hohenbuehelia grisea.</title>
        <authorList>
            <person name="Weaver J.A."/>
            <person name="Alberti F."/>
        </authorList>
    </citation>
    <scope>NUCLEOTIDE SEQUENCE [LARGE SCALE GENOMIC DNA]</scope>
    <source>
        <strain evidence="3">T-177</strain>
    </source>
</reference>
<evidence type="ECO:0000313" key="2">
    <source>
        <dbReference type="EMBL" id="KAL0955375.1"/>
    </source>
</evidence>
<comment type="caution">
    <text evidence="2">The sequence shown here is derived from an EMBL/GenBank/DDBJ whole genome shotgun (WGS) entry which is preliminary data.</text>
</comment>
<keyword evidence="1" id="KW-0812">Transmembrane</keyword>
<keyword evidence="3" id="KW-1185">Reference proteome</keyword>
<evidence type="ECO:0000256" key="1">
    <source>
        <dbReference type="SAM" id="Phobius"/>
    </source>
</evidence>
<dbReference type="EMBL" id="JASNQZ010000006">
    <property type="protein sequence ID" value="KAL0955375.1"/>
    <property type="molecule type" value="Genomic_DNA"/>
</dbReference>
<name>A0ABR3JJP9_9AGAR</name>
<sequence>MDVFVVYNACRIHLVINKLPTSPLPLAKVSITRHSIDTTIIFRTSIILVMHSLSLITLVIAAAVAAVARPACADHQVTVQTPATSFASRLDLSDLSHDAIAMSSCWKACFQEKIDCPDTMHRKKLGECYTCCLDD</sequence>